<dbReference type="CDD" id="cd02612">
    <property type="entry name" value="HAD_PGPPase"/>
    <property type="match status" value="1"/>
</dbReference>
<gene>
    <name evidence="1" type="ORF">IU514_05875</name>
</gene>
<protein>
    <submittedName>
        <fullName evidence="1">HAD family hydrolase</fullName>
    </submittedName>
</protein>
<dbReference type="Pfam" id="PF12710">
    <property type="entry name" value="HAD"/>
    <property type="match status" value="1"/>
</dbReference>
<dbReference type="Gene3D" id="3.40.50.1000">
    <property type="entry name" value="HAD superfamily/HAD-like"/>
    <property type="match status" value="1"/>
</dbReference>
<dbReference type="Gene3D" id="1.20.1440.100">
    <property type="entry name" value="SG protein - dephosphorylation function"/>
    <property type="match status" value="1"/>
</dbReference>
<dbReference type="PANTHER" id="PTHR43344">
    <property type="entry name" value="PHOSPHOSERINE PHOSPHATASE"/>
    <property type="match status" value="1"/>
</dbReference>
<keyword evidence="1" id="KW-0378">Hydrolase</keyword>
<dbReference type="InterPro" id="IPR023214">
    <property type="entry name" value="HAD_sf"/>
</dbReference>
<dbReference type="NCBIfam" id="TIGR01490">
    <property type="entry name" value="HAD-SF-IB-hyp1"/>
    <property type="match status" value="1"/>
</dbReference>
<comment type="caution">
    <text evidence="1">The sequence shown here is derived from an EMBL/GenBank/DDBJ whole genome shotgun (WGS) entry which is preliminary data.</text>
</comment>
<dbReference type="EMBL" id="JADLZT010000003">
    <property type="protein sequence ID" value="MBF6023558.1"/>
    <property type="molecule type" value="Genomic_DNA"/>
</dbReference>
<keyword evidence="2" id="KW-1185">Reference proteome</keyword>
<sequence>MNLALFDFDGTITTREMFPDFMKFAVSPVRLAIGSVLFAPLVAGYRAGLVSGSLIRAAVVAFGFRGVSETRLRQAGLKFSREVLPRVMRPEALDRILWHQAQGDTVVVVSGALDVYLTHWCAAHGVDLICSQLESRNGLLTGRYEGLQCVAGEKARRVREHYDMSAYATVYAYGDTIEDRELLDIAQKKYFRWREVACVPG</sequence>
<dbReference type="SUPFAM" id="SSF56784">
    <property type="entry name" value="HAD-like"/>
    <property type="match status" value="1"/>
</dbReference>
<organism evidence="1 2">
    <name type="scientific">Lysobacter niastensis</name>
    <dbReference type="NCBI Taxonomy" id="380629"/>
    <lineage>
        <taxon>Bacteria</taxon>
        <taxon>Pseudomonadati</taxon>
        <taxon>Pseudomonadota</taxon>
        <taxon>Gammaproteobacteria</taxon>
        <taxon>Lysobacterales</taxon>
        <taxon>Lysobacteraceae</taxon>
        <taxon>Lysobacter</taxon>
    </lineage>
</organism>
<dbReference type="InterPro" id="IPR050582">
    <property type="entry name" value="HAD-like_SerB"/>
</dbReference>
<evidence type="ECO:0000313" key="1">
    <source>
        <dbReference type="EMBL" id="MBF6023558.1"/>
    </source>
</evidence>
<dbReference type="InterPro" id="IPR006385">
    <property type="entry name" value="HAD_hydro_SerB1"/>
</dbReference>
<evidence type="ECO:0000313" key="2">
    <source>
        <dbReference type="Proteomes" id="UP001429984"/>
    </source>
</evidence>
<dbReference type="InterPro" id="IPR036412">
    <property type="entry name" value="HAD-like_sf"/>
</dbReference>
<dbReference type="RefSeq" id="WP_194930161.1">
    <property type="nucleotide sequence ID" value="NZ_JADLZT010000003.1"/>
</dbReference>
<dbReference type="GO" id="GO:0016787">
    <property type="term" value="F:hydrolase activity"/>
    <property type="evidence" value="ECO:0007669"/>
    <property type="project" value="UniProtKB-KW"/>
</dbReference>
<reference evidence="1 2" key="1">
    <citation type="submission" date="2020-11" db="EMBL/GenBank/DDBJ databases">
        <title>Draft Genome Sequence and Secondary Metabolite Biosynthetic Potential of the Lysobacter niastensis Type strain DSM 18481.</title>
        <authorList>
            <person name="Turrini P."/>
            <person name="Artuso I."/>
            <person name="Tescari M."/>
            <person name="Lugli G.A."/>
            <person name="Frangipani E."/>
            <person name="Ventura M."/>
            <person name="Visca P."/>
        </authorList>
    </citation>
    <scope>NUCLEOTIDE SEQUENCE [LARGE SCALE GENOMIC DNA]</scope>
    <source>
        <strain evidence="1 2">DSM 18481</strain>
    </source>
</reference>
<dbReference type="PANTHER" id="PTHR43344:SF14">
    <property type="entry name" value="HAD-IB FAMILY HYDROLASE"/>
    <property type="match status" value="1"/>
</dbReference>
<proteinExistence type="predicted"/>
<accession>A0ABS0B4S4</accession>
<dbReference type="Proteomes" id="UP001429984">
    <property type="component" value="Unassembled WGS sequence"/>
</dbReference>
<name>A0ABS0B4S4_9GAMM</name>
<dbReference type="NCBIfam" id="TIGR01488">
    <property type="entry name" value="HAD-SF-IB"/>
    <property type="match status" value="1"/>
</dbReference>